<reference evidence="1 2" key="1">
    <citation type="journal article" date="2010" name="Nature">
        <title>Genome sequencing and analysis of the model grass Brachypodium distachyon.</title>
        <authorList>
            <consortium name="International Brachypodium Initiative"/>
        </authorList>
    </citation>
    <scope>NUCLEOTIDE SEQUENCE [LARGE SCALE GENOMIC DNA]</scope>
    <source>
        <strain evidence="1 2">Bd21</strain>
    </source>
</reference>
<evidence type="ECO:0000313" key="2">
    <source>
        <dbReference type="EnsemblPlants" id="PNT61848"/>
    </source>
</evidence>
<protein>
    <submittedName>
        <fullName evidence="1 2">Uncharacterized protein</fullName>
    </submittedName>
</protein>
<evidence type="ECO:0000313" key="1">
    <source>
        <dbReference type="EMBL" id="PNT61848.1"/>
    </source>
</evidence>
<evidence type="ECO:0000313" key="3">
    <source>
        <dbReference type="Proteomes" id="UP000008810"/>
    </source>
</evidence>
<reference evidence="1" key="2">
    <citation type="submission" date="2017-06" db="EMBL/GenBank/DDBJ databases">
        <title>WGS assembly of Brachypodium distachyon.</title>
        <authorList>
            <consortium name="The International Brachypodium Initiative"/>
            <person name="Lucas S."/>
            <person name="Harmon-Smith M."/>
            <person name="Lail K."/>
            <person name="Tice H."/>
            <person name="Grimwood J."/>
            <person name="Bruce D."/>
            <person name="Barry K."/>
            <person name="Shu S."/>
            <person name="Lindquist E."/>
            <person name="Wang M."/>
            <person name="Pitluck S."/>
            <person name="Vogel J.P."/>
            <person name="Garvin D.F."/>
            <person name="Mockler T.C."/>
            <person name="Schmutz J."/>
            <person name="Rokhsar D."/>
            <person name="Bevan M.W."/>
        </authorList>
    </citation>
    <scope>NUCLEOTIDE SEQUENCE</scope>
    <source>
        <strain evidence="1">Bd21</strain>
    </source>
</reference>
<gene>
    <name evidence="1" type="ORF">BRADI_5g21766v3</name>
</gene>
<accession>A0A2K2CIJ1</accession>
<dbReference type="EMBL" id="CM000884">
    <property type="protein sequence ID" value="PNT61848.1"/>
    <property type="molecule type" value="Genomic_DNA"/>
</dbReference>
<dbReference type="InParanoid" id="A0A2K2CIJ1"/>
<proteinExistence type="predicted"/>
<dbReference type="EnsemblPlants" id="PNT61848">
    <property type="protein sequence ID" value="PNT61848"/>
    <property type="gene ID" value="BRADI_5g21766v3"/>
</dbReference>
<dbReference type="Proteomes" id="UP000008810">
    <property type="component" value="Chromosome 5"/>
</dbReference>
<reference evidence="2" key="3">
    <citation type="submission" date="2018-08" db="UniProtKB">
        <authorList>
            <consortium name="EnsemblPlants"/>
        </authorList>
    </citation>
    <scope>IDENTIFICATION</scope>
    <source>
        <strain evidence="2">cv. Bd21</strain>
    </source>
</reference>
<dbReference type="Gramene" id="PNT61848">
    <property type="protein sequence ID" value="PNT61848"/>
    <property type="gene ID" value="BRADI_5g21766v3"/>
</dbReference>
<organism evidence="1">
    <name type="scientific">Brachypodium distachyon</name>
    <name type="common">Purple false brome</name>
    <name type="synonym">Trachynia distachya</name>
    <dbReference type="NCBI Taxonomy" id="15368"/>
    <lineage>
        <taxon>Eukaryota</taxon>
        <taxon>Viridiplantae</taxon>
        <taxon>Streptophyta</taxon>
        <taxon>Embryophyta</taxon>
        <taxon>Tracheophyta</taxon>
        <taxon>Spermatophyta</taxon>
        <taxon>Magnoliopsida</taxon>
        <taxon>Liliopsida</taxon>
        <taxon>Poales</taxon>
        <taxon>Poaceae</taxon>
        <taxon>BOP clade</taxon>
        <taxon>Pooideae</taxon>
        <taxon>Stipodae</taxon>
        <taxon>Brachypodieae</taxon>
        <taxon>Brachypodium</taxon>
    </lineage>
</organism>
<dbReference type="AlphaFoldDB" id="A0A2K2CIJ1"/>
<sequence length="47" mass="5116">MQRTCSCISAAKEVSSGTKAGICCNSSVFFFLNHYHNDDKVSSPCKL</sequence>
<name>A0A2K2CIJ1_BRADI</name>
<keyword evidence="3" id="KW-1185">Reference proteome</keyword>